<evidence type="ECO:0000313" key="1">
    <source>
        <dbReference type="EMBL" id="KAL3274184.1"/>
    </source>
</evidence>
<sequence>MEITNHEIQDNPCCNKKGTLIITIEPCTKGRAPIKEHKSSFSIDKYYEKFIPGLPRKTPRTMEIEIKIKGKDQPLFSDEDIPVQEESEVQVVLPAEKVEEIEYVDEEEADNIEEHCKKSMSRIILLQRNPCSKTCPGPLICLPKRQHFMGDNCKLHDPTAIGNQILEMHKTGGFKKPLVNIDRRIYPDHILMAVCEIEKKRRQAKIRKSSLKSVESKTIWKTQSASIFAPSEDMISDIGNKETQTTDDQFGGNKSGCFCR</sequence>
<proteinExistence type="predicted"/>
<comment type="caution">
    <text evidence="1">The sequence shown here is derived from an EMBL/GenBank/DDBJ whole genome shotgun (WGS) entry which is preliminary data.</text>
</comment>
<gene>
    <name evidence="1" type="ORF">HHI36_015601</name>
</gene>
<protein>
    <submittedName>
        <fullName evidence="1">Uncharacterized protein</fullName>
    </submittedName>
</protein>
<organism evidence="1 2">
    <name type="scientific">Cryptolaemus montrouzieri</name>
    <dbReference type="NCBI Taxonomy" id="559131"/>
    <lineage>
        <taxon>Eukaryota</taxon>
        <taxon>Metazoa</taxon>
        <taxon>Ecdysozoa</taxon>
        <taxon>Arthropoda</taxon>
        <taxon>Hexapoda</taxon>
        <taxon>Insecta</taxon>
        <taxon>Pterygota</taxon>
        <taxon>Neoptera</taxon>
        <taxon>Endopterygota</taxon>
        <taxon>Coleoptera</taxon>
        <taxon>Polyphaga</taxon>
        <taxon>Cucujiformia</taxon>
        <taxon>Coccinelloidea</taxon>
        <taxon>Coccinellidae</taxon>
        <taxon>Scymninae</taxon>
        <taxon>Scymnini</taxon>
        <taxon>Cryptolaemus</taxon>
    </lineage>
</organism>
<dbReference type="AlphaFoldDB" id="A0ABD2N6M3"/>
<reference evidence="1 2" key="1">
    <citation type="journal article" date="2021" name="BMC Biol.">
        <title>Horizontally acquired antibacterial genes associated with adaptive radiation of ladybird beetles.</title>
        <authorList>
            <person name="Li H.S."/>
            <person name="Tang X.F."/>
            <person name="Huang Y.H."/>
            <person name="Xu Z.Y."/>
            <person name="Chen M.L."/>
            <person name="Du X.Y."/>
            <person name="Qiu B.Y."/>
            <person name="Chen P.T."/>
            <person name="Zhang W."/>
            <person name="Slipinski A."/>
            <person name="Escalona H.E."/>
            <person name="Waterhouse R.M."/>
            <person name="Zwick A."/>
            <person name="Pang H."/>
        </authorList>
    </citation>
    <scope>NUCLEOTIDE SEQUENCE [LARGE SCALE GENOMIC DNA]</scope>
    <source>
        <strain evidence="1">SYSU2018</strain>
    </source>
</reference>
<evidence type="ECO:0000313" key="2">
    <source>
        <dbReference type="Proteomes" id="UP001516400"/>
    </source>
</evidence>
<name>A0ABD2N6M3_9CUCU</name>
<accession>A0ABD2N6M3</accession>
<dbReference type="EMBL" id="JABFTP020000062">
    <property type="protein sequence ID" value="KAL3274184.1"/>
    <property type="molecule type" value="Genomic_DNA"/>
</dbReference>
<keyword evidence="2" id="KW-1185">Reference proteome</keyword>
<dbReference type="Proteomes" id="UP001516400">
    <property type="component" value="Unassembled WGS sequence"/>
</dbReference>